<dbReference type="InterPro" id="IPR052116">
    <property type="entry name" value="Centro_Cilium_Assembly"/>
</dbReference>
<keyword evidence="3 5" id="KW-0175">Coiled coil</keyword>
<evidence type="ECO:0000256" key="1">
    <source>
        <dbReference type="ARBA" id="ARBA00004300"/>
    </source>
</evidence>
<feature type="coiled-coil region" evidence="5">
    <location>
        <begin position="411"/>
        <end position="563"/>
    </location>
</feature>
<protein>
    <submittedName>
        <fullName evidence="7">Uncharacterized protein</fullName>
    </submittedName>
</protein>
<comment type="subcellular location">
    <subcellularLocation>
        <location evidence="1">Cytoplasm</location>
        <location evidence="1">Cytoskeleton</location>
        <location evidence="1">Microtubule organizing center</location>
        <location evidence="1">Centrosome</location>
    </subcellularLocation>
</comment>
<dbReference type="EMBL" id="MPUH01000228">
    <property type="protein sequence ID" value="OMJ85729.1"/>
    <property type="molecule type" value="Genomic_DNA"/>
</dbReference>
<evidence type="ECO:0000313" key="8">
    <source>
        <dbReference type="Proteomes" id="UP000187209"/>
    </source>
</evidence>
<evidence type="ECO:0000256" key="2">
    <source>
        <dbReference type="ARBA" id="ARBA00022490"/>
    </source>
</evidence>
<dbReference type="InterPro" id="IPR001611">
    <property type="entry name" value="Leu-rich_rpt"/>
</dbReference>
<evidence type="ECO:0000256" key="5">
    <source>
        <dbReference type="SAM" id="Coils"/>
    </source>
</evidence>
<dbReference type="Gene3D" id="3.80.10.10">
    <property type="entry name" value="Ribonuclease Inhibitor"/>
    <property type="match status" value="2"/>
</dbReference>
<dbReference type="AlphaFoldDB" id="A0A1R2C9P4"/>
<dbReference type="Proteomes" id="UP000187209">
    <property type="component" value="Unassembled WGS sequence"/>
</dbReference>
<dbReference type="InterPro" id="IPR032675">
    <property type="entry name" value="LRR_dom_sf"/>
</dbReference>
<proteinExistence type="predicted"/>
<accession>A0A1R2C9P4</accession>
<dbReference type="SMART" id="SM00368">
    <property type="entry name" value="LRR_RI"/>
    <property type="match status" value="4"/>
</dbReference>
<evidence type="ECO:0000313" key="7">
    <source>
        <dbReference type="EMBL" id="OMJ85729.1"/>
    </source>
</evidence>
<name>A0A1R2C9P4_9CILI</name>
<dbReference type="GO" id="GO:0005813">
    <property type="term" value="C:centrosome"/>
    <property type="evidence" value="ECO:0007669"/>
    <property type="project" value="UniProtKB-SubCell"/>
</dbReference>
<evidence type="ECO:0000256" key="3">
    <source>
        <dbReference type="ARBA" id="ARBA00023054"/>
    </source>
</evidence>
<evidence type="ECO:0000256" key="4">
    <source>
        <dbReference type="ARBA" id="ARBA00023212"/>
    </source>
</evidence>
<evidence type="ECO:0000256" key="6">
    <source>
        <dbReference type="SAM" id="MobiDB-lite"/>
    </source>
</evidence>
<dbReference type="SUPFAM" id="SSF52047">
    <property type="entry name" value="RNI-like"/>
    <property type="match status" value="1"/>
</dbReference>
<gene>
    <name evidence="7" type="ORF">SteCoe_12925</name>
</gene>
<keyword evidence="2" id="KW-0963">Cytoplasm</keyword>
<feature type="compositionally biased region" description="Basic and acidic residues" evidence="6">
    <location>
        <begin position="210"/>
        <end position="221"/>
    </location>
</feature>
<comment type="caution">
    <text evidence="7">The sequence shown here is derived from an EMBL/GenBank/DDBJ whole genome shotgun (WGS) entry which is preliminary data.</text>
</comment>
<dbReference type="OrthoDB" id="440492at2759"/>
<sequence length="643" mass="74890">MSSYEDESYKKPVHELSKSLVLTDVSLSRLESKLSLQKGSTTLSLSDCFIGDEGCQVISKYLKDNPIVHNLELRGNAITCLGLDMLSSSLGSKSSLKTLSLEWNNISDNLGVFAESLYRNNSLQLLDLRNNRIGSEGAGFIAKILENNTSIQKIDLRWNELGLAGGRKILSSLQKPHFIKNLELSGNKIPEDVLISINRALKNIETSSIDQEKYQRDDRSSYRSNSPARSERAIQETKYTDELFSKYEAQMMFNARNEARLKELEILYEQESRRVIDLRYELGKDLETEKARRVNSDENFLRFKEEALKREVEDSRNMQELESRLSKALSDKNMLILELESSQGQFENFEKQAQGRMVELEEKIAQQEQQYRLLEEANRNTIDLLKKQFEQDKYELMKEFQGKTNVSEDNIKLLKNIKSEQDNEIKGLKNQITSIKAINEEATRNLEFSLRQESSQKYEEMAENYEQRLKQLEDIRDQINKKSQELQKELIYTEKKYSDQVVDLESNIIVLRDEKNDINRQLQRALNTIENLRSELNFSRCDNEKLASENEDLNRNFKECKQSLTKQIEDIILQNTQERQSIESKNNELAYLAHELDVELNRVKRDRDRIIKEHEFLSDNLKLKVSALIQDSVISHMKKIESE</sequence>
<keyword evidence="4" id="KW-0206">Cytoskeleton</keyword>
<keyword evidence="8" id="KW-1185">Reference proteome</keyword>
<feature type="region of interest" description="Disordered" evidence="6">
    <location>
        <begin position="210"/>
        <end position="233"/>
    </location>
</feature>
<feature type="coiled-coil region" evidence="5">
    <location>
        <begin position="593"/>
        <end position="620"/>
    </location>
</feature>
<dbReference type="PANTHER" id="PTHR23170:SF3">
    <property type="entry name" value="LEUCINE-RICH REPEAT-CONTAINING PROTEIN 45"/>
    <property type="match status" value="1"/>
</dbReference>
<dbReference type="Pfam" id="PF13516">
    <property type="entry name" value="LRR_6"/>
    <property type="match status" value="4"/>
</dbReference>
<organism evidence="7 8">
    <name type="scientific">Stentor coeruleus</name>
    <dbReference type="NCBI Taxonomy" id="5963"/>
    <lineage>
        <taxon>Eukaryota</taxon>
        <taxon>Sar</taxon>
        <taxon>Alveolata</taxon>
        <taxon>Ciliophora</taxon>
        <taxon>Postciliodesmatophora</taxon>
        <taxon>Heterotrichea</taxon>
        <taxon>Heterotrichida</taxon>
        <taxon>Stentoridae</taxon>
        <taxon>Stentor</taxon>
    </lineage>
</organism>
<reference evidence="7 8" key="1">
    <citation type="submission" date="2016-11" db="EMBL/GenBank/DDBJ databases">
        <title>The macronuclear genome of Stentor coeruleus: a giant cell with tiny introns.</title>
        <authorList>
            <person name="Slabodnick M."/>
            <person name="Ruby J.G."/>
            <person name="Reiff S.B."/>
            <person name="Swart E.C."/>
            <person name="Gosai S."/>
            <person name="Prabakaran S."/>
            <person name="Witkowska E."/>
            <person name="Larue G.E."/>
            <person name="Fisher S."/>
            <person name="Freeman R.M."/>
            <person name="Gunawardena J."/>
            <person name="Chu W."/>
            <person name="Stover N.A."/>
            <person name="Gregory B.D."/>
            <person name="Nowacki M."/>
            <person name="Derisi J."/>
            <person name="Roy S.W."/>
            <person name="Marshall W.F."/>
            <person name="Sood P."/>
        </authorList>
    </citation>
    <scope>NUCLEOTIDE SEQUENCE [LARGE SCALE GENOMIC DNA]</scope>
    <source>
        <strain evidence="7">WM001</strain>
    </source>
</reference>
<dbReference type="PANTHER" id="PTHR23170">
    <property type="entry name" value="NY-REN-58 ANTIGEN"/>
    <property type="match status" value="1"/>
</dbReference>
<feature type="coiled-coil region" evidence="5">
    <location>
        <begin position="254"/>
        <end position="384"/>
    </location>
</feature>